<accession>A0A1B1V5A9</accession>
<keyword evidence="4" id="KW-0812">Transmembrane</keyword>
<dbReference type="GO" id="GO:0046930">
    <property type="term" value="C:pore complex"/>
    <property type="evidence" value="ECO:0007669"/>
    <property type="project" value="UniProtKB-KW"/>
</dbReference>
<reference evidence="10" key="1">
    <citation type="submission" date="2016-01" db="EMBL/GenBank/DDBJ databases">
        <title>Chlamydia prevalence in cattle of China.</title>
        <authorList>
            <person name="Li J."/>
        </authorList>
    </citation>
    <scope>NUCLEOTIDE SEQUENCE</scope>
</reference>
<protein>
    <recommendedName>
        <fullName evidence="9">Major outer membrane porin</fullName>
        <shortName evidence="9">MOMP</shortName>
    </recommendedName>
</protein>
<evidence type="ECO:0000313" key="10">
    <source>
        <dbReference type="EMBL" id="ANW12145.1"/>
    </source>
</evidence>
<comment type="function">
    <text evidence="9">In elementary bodies (EBs, the infectious stage, which is able to survive outside the host cell) provides the structural integrity of the outer envelope through disulfide cross-links with the small cysteine-rich protein and the large cysteine-rich periplasmic protein. It has been described in publications as the Sarkosyl-insoluble COMC (Chlamydia outer membrane complex), and serves as the functional equivalent of peptidoglycan.</text>
</comment>
<proteinExistence type="inferred from homology"/>
<keyword evidence="5 9" id="KW-0406">Ion transport</keyword>
<keyword evidence="9" id="KW-0732">Signal</keyword>
<feature type="signal peptide" evidence="9">
    <location>
        <begin position="1"/>
        <end position="23"/>
    </location>
</feature>
<name>A0A1B1V5A9_9CHLA</name>
<organism evidence="10">
    <name type="scientific">Chlamydia pecorum</name>
    <dbReference type="NCBI Taxonomy" id="85991"/>
    <lineage>
        <taxon>Bacteria</taxon>
        <taxon>Pseudomonadati</taxon>
        <taxon>Chlamydiota</taxon>
        <taxon>Chlamydiia</taxon>
        <taxon>Chlamydiales</taxon>
        <taxon>Chlamydiaceae</taxon>
        <taxon>Chlamydia/Chlamydophila group</taxon>
        <taxon>Chlamydia</taxon>
    </lineage>
</organism>
<comment type="subunit">
    <text evidence="9">Part of a disulfide cross-linked outer membrane complex (COMC) composed of the major outer membrane porin (MOMP), the small cysteine-rich protein (OmcA) and the large cysteine-rich periplasmic protein (OmcB).</text>
</comment>
<keyword evidence="7" id="KW-0472">Membrane</keyword>
<dbReference type="GO" id="GO:0005198">
    <property type="term" value="F:structural molecule activity"/>
    <property type="evidence" value="ECO:0007669"/>
    <property type="project" value="InterPro"/>
</dbReference>
<comment type="function">
    <text evidence="9">Permits diffusion of specific solutes through the outer membrane.</text>
</comment>
<evidence type="ECO:0000256" key="6">
    <source>
        <dbReference type="ARBA" id="ARBA00023114"/>
    </source>
</evidence>
<evidence type="ECO:0000256" key="9">
    <source>
        <dbReference type="RuleBase" id="RU361231"/>
    </source>
</evidence>
<comment type="similarity">
    <text evidence="9">Belongs to the chlamydial porin (CP) (TC 1.B.2) family.</text>
</comment>
<evidence type="ECO:0000256" key="3">
    <source>
        <dbReference type="ARBA" id="ARBA00022452"/>
    </source>
</evidence>
<feature type="chain" id="PRO_5008446211" description="Major outer membrane porin" evidence="9">
    <location>
        <begin position="24"/>
        <end position="427"/>
    </location>
</feature>
<dbReference type="PRINTS" id="PR01334">
    <property type="entry name" value="CHLAMIDIAOMP"/>
</dbReference>
<gene>
    <name evidence="9 10" type="primary">ompA</name>
</gene>
<sequence length="427" mass="46600">MKKLLKSAFLSAAFFAGDASLHALPVGNPAEPSLLIDGTIWEGMSGDPCDPCATWCDAISLRVGFYGDYVFDRVLKTDVSKMFLMGTAPTSPNNAADSSTTAERANPAYGKHMHDAEWFTNAGYIALNIWDRFDVFCTLGATSGYFKGNSSSFNLIGLIGISGSTLDNKYPNASISNGVVELYTDTTFSWSVGARGALWECGCATLGAEFQYAQSKPRVQELNVLSNVAQFTVHKPRGYVGQPLPLPLTAGTEGDQNDKLKNATINYHEWQVGAALSYRLNMLIPYIGEGDQNDKLKNATINYHEWQVGAALSYRLNMLIPYIGVQWSRASFDADTIQIAQPKLASPIFNLTTWNPTLLGQATQVDNTNKFADSLQIVSLQINKLKSRKACGVSMGATLLDADKWAINGELRLINERAAHLSAQCRF</sequence>
<keyword evidence="2 9" id="KW-0813">Transport</keyword>
<evidence type="ECO:0000256" key="2">
    <source>
        <dbReference type="ARBA" id="ARBA00022448"/>
    </source>
</evidence>
<dbReference type="GO" id="GO:0006811">
    <property type="term" value="P:monoatomic ion transport"/>
    <property type="evidence" value="ECO:0007669"/>
    <property type="project" value="UniProtKB-KW"/>
</dbReference>
<evidence type="ECO:0000256" key="7">
    <source>
        <dbReference type="ARBA" id="ARBA00023136"/>
    </source>
</evidence>
<evidence type="ECO:0000256" key="8">
    <source>
        <dbReference type="ARBA" id="ARBA00023237"/>
    </source>
</evidence>
<keyword evidence="6 9" id="KW-0626">Porin</keyword>
<dbReference type="AlphaFoldDB" id="A0A1B1V5A9"/>
<dbReference type="GO" id="GO:0009279">
    <property type="term" value="C:cell outer membrane"/>
    <property type="evidence" value="ECO:0007669"/>
    <property type="project" value="UniProtKB-SubCell"/>
</dbReference>
<keyword evidence="8 9" id="KW-0998">Cell outer membrane</keyword>
<dbReference type="EMBL" id="KU521378">
    <property type="protein sequence ID" value="ANW12145.1"/>
    <property type="molecule type" value="Genomic_DNA"/>
</dbReference>
<comment type="subcellular location">
    <subcellularLocation>
        <location evidence="1 9">Cell outer membrane</location>
        <topology evidence="1 9">Multi-pass membrane protein</topology>
    </subcellularLocation>
</comment>
<evidence type="ECO:0000256" key="5">
    <source>
        <dbReference type="ARBA" id="ARBA00023065"/>
    </source>
</evidence>
<keyword evidence="3" id="KW-1134">Transmembrane beta strand</keyword>
<dbReference type="InterPro" id="IPR000604">
    <property type="entry name" value="Major_OMP_Chlamydia"/>
</dbReference>
<evidence type="ECO:0000256" key="1">
    <source>
        <dbReference type="ARBA" id="ARBA00004571"/>
    </source>
</evidence>
<evidence type="ECO:0000256" key="4">
    <source>
        <dbReference type="ARBA" id="ARBA00022692"/>
    </source>
</evidence>
<dbReference type="GO" id="GO:0015288">
    <property type="term" value="F:porin activity"/>
    <property type="evidence" value="ECO:0007669"/>
    <property type="project" value="UniProtKB-KW"/>
</dbReference>
<dbReference type="Pfam" id="PF01308">
    <property type="entry name" value="Chlam_OMP"/>
    <property type="match status" value="2"/>
</dbReference>